<evidence type="ECO:0000256" key="1">
    <source>
        <dbReference type="SAM" id="MobiDB-lite"/>
    </source>
</evidence>
<dbReference type="Proteomes" id="UP000000311">
    <property type="component" value="Unassembled WGS sequence"/>
</dbReference>
<keyword evidence="3" id="KW-1185">Reference proteome</keyword>
<gene>
    <name evidence="2" type="ORF">EAG_14209</name>
</gene>
<protein>
    <submittedName>
        <fullName evidence="2">Uncharacterized protein</fullName>
    </submittedName>
</protein>
<organism evidence="3">
    <name type="scientific">Camponotus floridanus</name>
    <name type="common">Florida carpenter ant</name>
    <dbReference type="NCBI Taxonomy" id="104421"/>
    <lineage>
        <taxon>Eukaryota</taxon>
        <taxon>Metazoa</taxon>
        <taxon>Ecdysozoa</taxon>
        <taxon>Arthropoda</taxon>
        <taxon>Hexapoda</taxon>
        <taxon>Insecta</taxon>
        <taxon>Pterygota</taxon>
        <taxon>Neoptera</taxon>
        <taxon>Endopterygota</taxon>
        <taxon>Hymenoptera</taxon>
        <taxon>Apocrita</taxon>
        <taxon>Aculeata</taxon>
        <taxon>Formicoidea</taxon>
        <taxon>Formicidae</taxon>
        <taxon>Formicinae</taxon>
        <taxon>Camponotus</taxon>
    </lineage>
</organism>
<proteinExistence type="predicted"/>
<sequence length="264" mass="30525">MSLHRRSGHAIDKLIAHGKRRQWDTILNVEKKRPRILLPEEAHSFVVNKNRNLILWNIPSGDRIHRKHRSHSTFFVRSFTHRENEVSRNRKAASALPRGSPLKSLPMAETAKEKHTENRTEAWLARHARVVIVKVMVGQKSGNGQISRKGSTIAKNLHKCNIFIELQSCNSYSFKATESIDRSHIVECKVELRYSNFHVIWDCNYHITYGTFVFPLLAMQSEMQYNPSSNPILVYNSAQSETRSIESVYLFGNIKTIQIKYDKS</sequence>
<dbReference type="AlphaFoldDB" id="E1ZX25"/>
<dbReference type="EMBL" id="GL434955">
    <property type="protein sequence ID" value="EFN74265.1"/>
    <property type="molecule type" value="Genomic_DNA"/>
</dbReference>
<reference evidence="2 3" key="1">
    <citation type="journal article" date="2010" name="Science">
        <title>Genomic comparison of the ants Camponotus floridanus and Harpegnathos saltator.</title>
        <authorList>
            <person name="Bonasio R."/>
            <person name="Zhang G."/>
            <person name="Ye C."/>
            <person name="Mutti N.S."/>
            <person name="Fang X."/>
            <person name="Qin N."/>
            <person name="Donahue G."/>
            <person name="Yang P."/>
            <person name="Li Q."/>
            <person name="Li C."/>
            <person name="Zhang P."/>
            <person name="Huang Z."/>
            <person name="Berger S.L."/>
            <person name="Reinberg D."/>
            <person name="Wang J."/>
            <person name="Liebig J."/>
        </authorList>
    </citation>
    <scope>NUCLEOTIDE SEQUENCE [LARGE SCALE GENOMIC DNA]</scope>
    <source>
        <strain evidence="3">C129</strain>
    </source>
</reference>
<feature type="region of interest" description="Disordered" evidence="1">
    <location>
        <begin position="86"/>
        <end position="107"/>
    </location>
</feature>
<evidence type="ECO:0000313" key="3">
    <source>
        <dbReference type="Proteomes" id="UP000000311"/>
    </source>
</evidence>
<name>E1ZX25_CAMFO</name>
<dbReference type="InParanoid" id="E1ZX25"/>
<evidence type="ECO:0000313" key="2">
    <source>
        <dbReference type="EMBL" id="EFN74265.1"/>
    </source>
</evidence>
<accession>E1ZX25</accession>